<keyword evidence="3" id="KW-1185">Reference proteome</keyword>
<dbReference type="EMBL" id="NKHF01000055">
    <property type="protein sequence ID" value="PCK31430.1"/>
    <property type="molecule type" value="Genomic_DNA"/>
</dbReference>
<accession>A0A2A5JPW1</accession>
<dbReference type="InterPro" id="IPR036866">
    <property type="entry name" value="RibonucZ/Hydroxyglut_hydro"/>
</dbReference>
<evidence type="ECO:0008006" key="4">
    <source>
        <dbReference type="Google" id="ProtNLM"/>
    </source>
</evidence>
<evidence type="ECO:0000313" key="3">
    <source>
        <dbReference type="Proteomes" id="UP000228621"/>
    </source>
</evidence>
<evidence type="ECO:0000313" key="2">
    <source>
        <dbReference type="EMBL" id="PCK31430.1"/>
    </source>
</evidence>
<dbReference type="Gene3D" id="3.60.15.10">
    <property type="entry name" value="Ribonuclease Z/Hydroxyacylglutathione hydrolase-like"/>
    <property type="match status" value="1"/>
</dbReference>
<dbReference type="Proteomes" id="UP000228621">
    <property type="component" value="Unassembled WGS sequence"/>
</dbReference>
<dbReference type="RefSeq" id="WP_099642373.1">
    <property type="nucleotide sequence ID" value="NZ_JAQPZX010000012.1"/>
</dbReference>
<comment type="caution">
    <text evidence="2">The sequence shown here is derived from an EMBL/GenBank/DDBJ whole genome shotgun (WGS) entry which is preliminary data.</text>
</comment>
<evidence type="ECO:0000256" key="1">
    <source>
        <dbReference type="SAM" id="SignalP"/>
    </source>
</evidence>
<dbReference type="OrthoDB" id="9769598at2"/>
<proteinExistence type="predicted"/>
<reference evidence="3" key="1">
    <citation type="journal article" date="2019" name="Genome Announc.">
        <title>Draft Genome Sequence of Pseudoalteromonas piscicida Strain 36Y ROTHPW, an Hypersaline Seawater Isolate from the South Coast of Sonora, Mexico.</title>
        <authorList>
            <person name="Sanchez-Diaz R."/>
            <person name="Molina-Garza Z.J."/>
            <person name="Cruz-Suarez L.E."/>
            <person name="Selvin J."/>
            <person name="Kiran G.S."/>
            <person name="Ibarra-Gamez J.C."/>
            <person name="Gomez-Gil B."/>
            <person name="Galaviz-Silva L."/>
        </authorList>
    </citation>
    <scope>NUCLEOTIDE SEQUENCE [LARGE SCALE GENOMIC DNA]</scope>
    <source>
        <strain evidence="3">36Y_RITHPW</strain>
    </source>
</reference>
<name>A0A2A5JPW1_PSEO7</name>
<keyword evidence="1" id="KW-0732">Signal</keyword>
<feature type="signal peptide" evidence="1">
    <location>
        <begin position="1"/>
        <end position="30"/>
    </location>
</feature>
<feature type="chain" id="PRO_5013377489" description="Fe/B12 periplasmic-binding domain-containing protein" evidence="1">
    <location>
        <begin position="31"/>
        <end position="326"/>
    </location>
</feature>
<gene>
    <name evidence="2" type="ORF">CEX98_12345</name>
</gene>
<protein>
    <recommendedName>
        <fullName evidence="4">Fe/B12 periplasmic-binding domain-containing protein</fullName>
    </recommendedName>
</protein>
<dbReference type="AlphaFoldDB" id="A0A2A5JPW1"/>
<sequence length="326" mass="36409">MSTRSSKSFLSCTLLIWSAIMLVASFHSIAAASHQFHKVNDAVYFIQGKRQTLQPNQAVVIGKHCALLASIHGDLVTTEALIAELKQRLTVPLCYAVSLHADIKQDTSVVLLKHAYPELKWITPIPISSDALKQAYQAQLALFEQSTELSQQRIASLDEAQQPVWQEKLALAKARIATWKQLATLAPASSTITQNSATLNLGEINVELAPLVGFSGNDLSLYLPDVKGLIAGYSVDQVPLAHLAHWPKWQQAIRHFSRYSLDWVLPASDKPYKPDMLAVPAQFFSLLPLQDPQQVAIKLATLYPDKQMQQRAIMQWHHFQQQTNFE</sequence>
<organism evidence="2 3">
    <name type="scientific">Pseudoalteromonas piscicida</name>
    <dbReference type="NCBI Taxonomy" id="43662"/>
    <lineage>
        <taxon>Bacteria</taxon>
        <taxon>Pseudomonadati</taxon>
        <taxon>Pseudomonadota</taxon>
        <taxon>Gammaproteobacteria</taxon>
        <taxon>Alteromonadales</taxon>
        <taxon>Pseudoalteromonadaceae</taxon>
        <taxon>Pseudoalteromonas</taxon>
    </lineage>
</organism>